<dbReference type="InterPro" id="IPR050879">
    <property type="entry name" value="Acyltransferase_3"/>
</dbReference>
<dbReference type="Pfam" id="PF01757">
    <property type="entry name" value="Acyl_transf_3"/>
    <property type="match status" value="1"/>
</dbReference>
<name>A0A1I2CSZ1_9BACT</name>
<evidence type="ECO:0000313" key="4">
    <source>
        <dbReference type="Proteomes" id="UP000198598"/>
    </source>
</evidence>
<feature type="transmembrane region" description="Helical" evidence="1">
    <location>
        <begin position="52"/>
        <end position="73"/>
    </location>
</feature>
<dbReference type="Proteomes" id="UP000198598">
    <property type="component" value="Unassembled WGS sequence"/>
</dbReference>
<reference evidence="3 4" key="1">
    <citation type="submission" date="2016-10" db="EMBL/GenBank/DDBJ databases">
        <authorList>
            <person name="de Groot N.N."/>
        </authorList>
    </citation>
    <scope>NUCLEOTIDE SEQUENCE [LARGE SCALE GENOMIC DNA]</scope>
    <source>
        <strain evidence="3 4">DSM 26130</strain>
    </source>
</reference>
<feature type="transmembrane region" description="Helical" evidence="1">
    <location>
        <begin position="94"/>
        <end position="115"/>
    </location>
</feature>
<feature type="transmembrane region" description="Helical" evidence="1">
    <location>
        <begin position="174"/>
        <end position="195"/>
    </location>
</feature>
<keyword evidence="1" id="KW-0812">Transmembrane</keyword>
<accession>A0A1I2CSZ1</accession>
<evidence type="ECO:0000313" key="3">
    <source>
        <dbReference type="EMBL" id="SFE71446.1"/>
    </source>
</evidence>
<dbReference type="PANTHER" id="PTHR23028:SF53">
    <property type="entry name" value="ACYL_TRANSF_3 DOMAIN-CONTAINING PROTEIN"/>
    <property type="match status" value="1"/>
</dbReference>
<dbReference type="PANTHER" id="PTHR23028">
    <property type="entry name" value="ACETYLTRANSFERASE"/>
    <property type="match status" value="1"/>
</dbReference>
<evidence type="ECO:0000259" key="2">
    <source>
        <dbReference type="Pfam" id="PF01757"/>
    </source>
</evidence>
<keyword evidence="4" id="KW-1185">Reference proteome</keyword>
<proteinExistence type="predicted"/>
<dbReference type="GO" id="GO:0016787">
    <property type="term" value="F:hydrolase activity"/>
    <property type="evidence" value="ECO:0007669"/>
    <property type="project" value="UniProtKB-KW"/>
</dbReference>
<dbReference type="OrthoDB" id="290051at2"/>
<keyword evidence="1" id="KW-1133">Transmembrane helix</keyword>
<dbReference type="STRING" id="662367.SAMN05216167_11845"/>
<keyword evidence="1" id="KW-0472">Membrane</keyword>
<dbReference type="InterPro" id="IPR002656">
    <property type="entry name" value="Acyl_transf_3_dom"/>
</dbReference>
<dbReference type="AlphaFoldDB" id="A0A1I2CSZ1"/>
<feature type="domain" description="Acyltransferase 3" evidence="2">
    <location>
        <begin position="23"/>
        <end position="351"/>
    </location>
</feature>
<keyword evidence="3" id="KW-0808">Transferase</keyword>
<keyword evidence="3" id="KW-0012">Acyltransferase</keyword>
<keyword evidence="3" id="KW-0378">Hydrolase</keyword>
<dbReference type="EMBL" id="FOLQ01000018">
    <property type="protein sequence ID" value="SFE71446.1"/>
    <property type="molecule type" value="Genomic_DNA"/>
</dbReference>
<feature type="transmembrane region" description="Helical" evidence="1">
    <location>
        <begin position="148"/>
        <end position="167"/>
    </location>
</feature>
<organism evidence="3 4">
    <name type="scientific">Spirosoma endophyticum</name>
    <dbReference type="NCBI Taxonomy" id="662367"/>
    <lineage>
        <taxon>Bacteria</taxon>
        <taxon>Pseudomonadati</taxon>
        <taxon>Bacteroidota</taxon>
        <taxon>Cytophagia</taxon>
        <taxon>Cytophagales</taxon>
        <taxon>Cytophagaceae</taxon>
        <taxon>Spirosoma</taxon>
    </lineage>
</organism>
<feature type="transmembrane region" description="Helical" evidence="1">
    <location>
        <begin position="240"/>
        <end position="261"/>
    </location>
</feature>
<feature type="transmembrane region" description="Helical" evidence="1">
    <location>
        <begin position="20"/>
        <end position="40"/>
    </location>
</feature>
<dbReference type="GO" id="GO:0000271">
    <property type="term" value="P:polysaccharide biosynthetic process"/>
    <property type="evidence" value="ECO:0007669"/>
    <property type="project" value="TreeGrafter"/>
</dbReference>
<gene>
    <name evidence="3" type="ORF">SAMN05216167_11845</name>
</gene>
<protein>
    <submittedName>
        <fullName evidence="3">Peptidoglycan/LPS O-acetylase OafA/YrhL, contains acyltransferase and SGNH-hydrolase domains</fullName>
    </submittedName>
</protein>
<feature type="transmembrane region" description="Helical" evidence="1">
    <location>
        <begin position="201"/>
        <end position="219"/>
    </location>
</feature>
<dbReference type="GO" id="GO:0016020">
    <property type="term" value="C:membrane"/>
    <property type="evidence" value="ECO:0007669"/>
    <property type="project" value="TreeGrafter"/>
</dbReference>
<feature type="transmembrane region" description="Helical" evidence="1">
    <location>
        <begin position="336"/>
        <end position="353"/>
    </location>
</feature>
<evidence type="ECO:0000256" key="1">
    <source>
        <dbReference type="SAM" id="Phobius"/>
    </source>
</evidence>
<feature type="transmembrane region" description="Helical" evidence="1">
    <location>
        <begin position="273"/>
        <end position="290"/>
    </location>
</feature>
<feature type="transmembrane region" description="Helical" evidence="1">
    <location>
        <begin position="311"/>
        <end position="330"/>
    </location>
</feature>
<dbReference type="RefSeq" id="WP_093832519.1">
    <property type="nucleotide sequence ID" value="NZ_FOLQ01000018.1"/>
</dbReference>
<sequence>MLNKHSSFSILSGRLKRGYYVPALTGVRAVAAYLVFLHHYNPAPPDTFANRLFTHGYIGVSVFFVLSGFLMYHRYADDYLAQTSWSWRTYLQNRFARIFPLYALILIGTVSVNTATGKPVSWPLFGLNVTLLSGFFNEYKFSGIAQSWSLTVEVCFYLSAPLLFILLRRWGAFWLTIGLVGIGLLLWATVGQLAWHGSFSPFPFMMFYTFFGRAFEFIVGMWLSQKWRQNRLPSSGHATLWSLLLIVICVFWQASVSMFIANPTSLFWNEVVVYNYVLPVGIGLFLMGLLRENSIIHLILSQPIFQHLGHSSYAFYLIHIGVIPSGLRKLGVTNNWLLFGLLVLIAYGLYVVVEKPCQRWLLRR</sequence>
<dbReference type="GO" id="GO:0016747">
    <property type="term" value="F:acyltransferase activity, transferring groups other than amino-acyl groups"/>
    <property type="evidence" value="ECO:0007669"/>
    <property type="project" value="InterPro"/>
</dbReference>